<organism evidence="1 2">
    <name type="scientific">Lindgomyces ingoldianus</name>
    <dbReference type="NCBI Taxonomy" id="673940"/>
    <lineage>
        <taxon>Eukaryota</taxon>
        <taxon>Fungi</taxon>
        <taxon>Dikarya</taxon>
        <taxon>Ascomycota</taxon>
        <taxon>Pezizomycotina</taxon>
        <taxon>Dothideomycetes</taxon>
        <taxon>Pleosporomycetidae</taxon>
        <taxon>Pleosporales</taxon>
        <taxon>Lindgomycetaceae</taxon>
        <taxon>Lindgomyces</taxon>
    </lineage>
</organism>
<comment type="caution">
    <text evidence="1">The sequence shown here is derived from an EMBL/GenBank/DDBJ whole genome shotgun (WGS) entry which is preliminary data.</text>
</comment>
<name>A0ACB6R1T0_9PLEO</name>
<keyword evidence="2" id="KW-1185">Reference proteome</keyword>
<protein>
    <submittedName>
        <fullName evidence="1">Uncharacterized protein</fullName>
    </submittedName>
</protein>
<dbReference type="Proteomes" id="UP000799755">
    <property type="component" value="Unassembled WGS sequence"/>
</dbReference>
<proteinExistence type="predicted"/>
<reference evidence="1" key="1">
    <citation type="journal article" date="2020" name="Stud. Mycol.">
        <title>101 Dothideomycetes genomes: a test case for predicting lifestyles and emergence of pathogens.</title>
        <authorList>
            <person name="Haridas S."/>
            <person name="Albert R."/>
            <person name="Binder M."/>
            <person name="Bloem J."/>
            <person name="Labutti K."/>
            <person name="Salamov A."/>
            <person name="Andreopoulos B."/>
            <person name="Baker S."/>
            <person name="Barry K."/>
            <person name="Bills G."/>
            <person name="Bluhm B."/>
            <person name="Cannon C."/>
            <person name="Castanera R."/>
            <person name="Culley D."/>
            <person name="Daum C."/>
            <person name="Ezra D."/>
            <person name="Gonzalez J."/>
            <person name="Henrissat B."/>
            <person name="Kuo A."/>
            <person name="Liang C."/>
            <person name="Lipzen A."/>
            <person name="Lutzoni F."/>
            <person name="Magnuson J."/>
            <person name="Mondo S."/>
            <person name="Nolan M."/>
            <person name="Ohm R."/>
            <person name="Pangilinan J."/>
            <person name="Park H.-J."/>
            <person name="Ramirez L."/>
            <person name="Alfaro M."/>
            <person name="Sun H."/>
            <person name="Tritt A."/>
            <person name="Yoshinaga Y."/>
            <person name="Zwiers L.-H."/>
            <person name="Turgeon B."/>
            <person name="Goodwin S."/>
            <person name="Spatafora J."/>
            <person name="Crous P."/>
            <person name="Grigoriev I."/>
        </authorList>
    </citation>
    <scope>NUCLEOTIDE SEQUENCE</scope>
    <source>
        <strain evidence="1">ATCC 200398</strain>
    </source>
</reference>
<sequence>MAISRRMLISLSTILLVFTILAISLSTAFQARHPAKIPQLTLAEAAKPGQAEPEIKGKTNGTTLDRTDIDIESATSVAWAAIISIPAISRSTSVDEGFIGLTPTPQPPRTTVDEGYIGPIETEQAPIPPIPSPAGPQFPILALSYTGSGGPKHCRGELIHELRIPPPASAHKNGSCVDLPTMARCGVFFAGKDDNCEAELFNMPGCLNTTRSYVNTVVFMPEERVVGALWKSMWVRCGIDAPEAGLLDPSVLGDLLVKPGG</sequence>
<gene>
    <name evidence="1" type="ORF">BDR25DRAFT_324312</name>
</gene>
<accession>A0ACB6R1T0</accession>
<evidence type="ECO:0000313" key="1">
    <source>
        <dbReference type="EMBL" id="KAF2472401.1"/>
    </source>
</evidence>
<dbReference type="EMBL" id="MU003502">
    <property type="protein sequence ID" value="KAF2472401.1"/>
    <property type="molecule type" value="Genomic_DNA"/>
</dbReference>
<evidence type="ECO:0000313" key="2">
    <source>
        <dbReference type="Proteomes" id="UP000799755"/>
    </source>
</evidence>